<comment type="pathway">
    <text evidence="1 8">Purine metabolism; guanine degradation; xanthine from guanine: step 1/1.</text>
</comment>
<evidence type="ECO:0000256" key="5">
    <source>
        <dbReference type="ARBA" id="ARBA00022801"/>
    </source>
</evidence>
<dbReference type="GO" id="GO:0005829">
    <property type="term" value="C:cytosol"/>
    <property type="evidence" value="ECO:0007669"/>
    <property type="project" value="TreeGrafter"/>
</dbReference>
<dbReference type="SUPFAM" id="SSF51556">
    <property type="entry name" value="Metallo-dependent hydrolases"/>
    <property type="match status" value="1"/>
</dbReference>
<dbReference type="EMBL" id="BSPL01000017">
    <property type="protein sequence ID" value="GLS70894.1"/>
    <property type="molecule type" value="Genomic_DNA"/>
</dbReference>
<dbReference type="Pfam" id="PF01979">
    <property type="entry name" value="Amidohydro_1"/>
    <property type="match status" value="1"/>
</dbReference>
<comment type="cofactor">
    <cofactor evidence="8">
        <name>Zn(2+)</name>
        <dbReference type="ChEBI" id="CHEBI:29105"/>
    </cofactor>
    <text evidence="8">Binds 1 zinc ion per subunit.</text>
</comment>
<evidence type="ECO:0000313" key="10">
    <source>
        <dbReference type="EMBL" id="GLS70894.1"/>
    </source>
</evidence>
<dbReference type="InterPro" id="IPR032466">
    <property type="entry name" value="Metal_Hydrolase"/>
</dbReference>
<comment type="function">
    <text evidence="8">Catalyzes the hydrolytic deamination of guanine, producing xanthine and ammonia.</text>
</comment>
<reference evidence="11" key="1">
    <citation type="journal article" date="2019" name="Int. J. Syst. Evol. Microbiol.">
        <title>The Global Catalogue of Microorganisms (GCM) 10K type strain sequencing project: providing services to taxonomists for standard genome sequencing and annotation.</title>
        <authorList>
            <consortium name="The Broad Institute Genomics Platform"/>
            <consortium name="The Broad Institute Genome Sequencing Center for Infectious Disease"/>
            <person name="Wu L."/>
            <person name="Ma J."/>
        </authorList>
    </citation>
    <scope>NUCLEOTIDE SEQUENCE [LARGE SCALE GENOMIC DNA]</scope>
    <source>
        <strain evidence="11">NBRC 103632</strain>
    </source>
</reference>
<evidence type="ECO:0000256" key="4">
    <source>
        <dbReference type="ARBA" id="ARBA00022723"/>
    </source>
</evidence>
<comment type="caution">
    <text evidence="10">The sequence shown here is derived from an EMBL/GenBank/DDBJ whole genome shotgun (WGS) entry which is preliminary data.</text>
</comment>
<dbReference type="GO" id="GO:0008892">
    <property type="term" value="F:guanine deaminase activity"/>
    <property type="evidence" value="ECO:0007669"/>
    <property type="project" value="UniProtKB-UniRule"/>
</dbReference>
<comment type="catalytic activity">
    <reaction evidence="8">
        <text>guanine + H2O + H(+) = xanthine + NH4(+)</text>
        <dbReference type="Rhea" id="RHEA:14665"/>
        <dbReference type="ChEBI" id="CHEBI:15377"/>
        <dbReference type="ChEBI" id="CHEBI:15378"/>
        <dbReference type="ChEBI" id="CHEBI:16235"/>
        <dbReference type="ChEBI" id="CHEBI:17712"/>
        <dbReference type="ChEBI" id="CHEBI:28938"/>
        <dbReference type="EC" id="3.5.4.3"/>
    </reaction>
</comment>
<evidence type="ECO:0000256" key="7">
    <source>
        <dbReference type="NCBIfam" id="TIGR02967"/>
    </source>
</evidence>
<evidence type="ECO:0000259" key="9">
    <source>
        <dbReference type="Pfam" id="PF01979"/>
    </source>
</evidence>
<dbReference type="SUPFAM" id="SSF51338">
    <property type="entry name" value="Composite domain of metallo-dependent hydrolases"/>
    <property type="match status" value="1"/>
</dbReference>
<keyword evidence="6 8" id="KW-0862">Zinc</keyword>
<dbReference type="Gene3D" id="2.30.40.10">
    <property type="entry name" value="Urease, subunit C, domain 1"/>
    <property type="match status" value="1"/>
</dbReference>
<dbReference type="PANTHER" id="PTHR11271">
    <property type="entry name" value="GUANINE DEAMINASE"/>
    <property type="match status" value="1"/>
</dbReference>
<dbReference type="PANTHER" id="PTHR11271:SF6">
    <property type="entry name" value="GUANINE DEAMINASE"/>
    <property type="match status" value="1"/>
</dbReference>
<gene>
    <name evidence="10" type="ORF">GCM10007890_29070</name>
</gene>
<evidence type="ECO:0000313" key="11">
    <source>
        <dbReference type="Proteomes" id="UP001157440"/>
    </source>
</evidence>
<sequence>MAGAASAQPMRSAALRGRAASLTGNPFLAEGCLHHIEDALILIEGGRIAAFGPYADTIGRVPEGVPVTEYANALILPGLIDTHVHYPQLQMIASYGEQLLAWLDKYTFPAELEFADQAHAERVAKLFFREILGAGTTTAAVYCTVHPGSVEAFFAESERFNTRMVAGKVLMDRNAPAALLDTAQRGYDESRALIARWHGRGRQLYAVTPRFAPSCTQAQLDAAGALLAEHDGLFLQTHLYETTDEVAWVMDLFPDRASYLDVYARAGLVGPRSVFGHAIHVGEDDLCTCHQAGAALAHCPTSNGFLGSGLFRLFDAQDPRRPVRVGLGTDVGAGTTLSLLKTLGDAYKVAALQGTKLDALRAFWLATLGGAEALRLDDRIGRIAPGYEADLCVLDLAATPLLGFRTGTCRDIEELLFVLMILGDHRTVRATWVAGECVYDNRRTGDPLRYPPVTAA</sequence>
<dbReference type="NCBIfam" id="NF006679">
    <property type="entry name" value="PRK09228.1"/>
    <property type="match status" value="1"/>
</dbReference>
<evidence type="ECO:0000256" key="2">
    <source>
        <dbReference type="ARBA" id="ARBA00006745"/>
    </source>
</evidence>
<evidence type="ECO:0000256" key="1">
    <source>
        <dbReference type="ARBA" id="ARBA00004984"/>
    </source>
</evidence>
<dbReference type="InterPro" id="IPR006680">
    <property type="entry name" value="Amidohydro-rel"/>
</dbReference>
<evidence type="ECO:0000256" key="8">
    <source>
        <dbReference type="RuleBase" id="RU366009"/>
    </source>
</evidence>
<protein>
    <recommendedName>
        <fullName evidence="3 7">Guanine deaminase</fullName>
        <shortName evidence="8">Guanase</shortName>
        <ecNumber evidence="3 7">3.5.4.3</ecNumber>
    </recommendedName>
    <alternativeName>
        <fullName evidence="8">Guanine aminohydrolase</fullName>
    </alternativeName>
</protein>
<dbReference type="Gene3D" id="3.20.20.140">
    <property type="entry name" value="Metal-dependent hydrolases"/>
    <property type="match status" value="1"/>
</dbReference>
<comment type="similarity">
    <text evidence="2 8">Belongs to the metallo-dependent hydrolases superfamily. ATZ/TRZ family.</text>
</comment>
<name>A0AA37THE0_9HYPH</name>
<dbReference type="Proteomes" id="UP001157440">
    <property type="component" value="Unassembled WGS sequence"/>
</dbReference>
<proteinExistence type="inferred from homology"/>
<keyword evidence="11" id="KW-1185">Reference proteome</keyword>
<dbReference type="GO" id="GO:0008270">
    <property type="term" value="F:zinc ion binding"/>
    <property type="evidence" value="ECO:0007669"/>
    <property type="project" value="UniProtKB-UniRule"/>
</dbReference>
<dbReference type="InterPro" id="IPR011059">
    <property type="entry name" value="Metal-dep_hydrolase_composite"/>
</dbReference>
<evidence type="ECO:0000256" key="6">
    <source>
        <dbReference type="ARBA" id="ARBA00022833"/>
    </source>
</evidence>
<evidence type="ECO:0000256" key="3">
    <source>
        <dbReference type="ARBA" id="ARBA00012781"/>
    </source>
</evidence>
<keyword evidence="5 8" id="KW-0378">Hydrolase</keyword>
<dbReference type="FunFam" id="3.20.20.140:FF:000022">
    <property type="entry name" value="Guanine deaminase"/>
    <property type="match status" value="1"/>
</dbReference>
<keyword evidence="4 8" id="KW-0479">Metal-binding</keyword>
<dbReference type="NCBIfam" id="TIGR02967">
    <property type="entry name" value="guan_deamin"/>
    <property type="match status" value="1"/>
</dbReference>
<accession>A0AA37THE0</accession>
<dbReference type="GO" id="GO:0006147">
    <property type="term" value="P:guanine catabolic process"/>
    <property type="evidence" value="ECO:0007669"/>
    <property type="project" value="UniProtKB-UniRule"/>
</dbReference>
<dbReference type="InterPro" id="IPR051607">
    <property type="entry name" value="Metallo-dep_hydrolases"/>
</dbReference>
<dbReference type="EC" id="3.5.4.3" evidence="3 7"/>
<dbReference type="RefSeq" id="WP_238198650.1">
    <property type="nucleotide sequence ID" value="NZ_BPQZ01000025.1"/>
</dbReference>
<feature type="domain" description="Amidohydrolase-related" evidence="9">
    <location>
        <begin position="75"/>
        <end position="437"/>
    </location>
</feature>
<organism evidence="10 11">
    <name type="scientific">Methylobacterium tardum</name>
    <dbReference type="NCBI Taxonomy" id="374432"/>
    <lineage>
        <taxon>Bacteria</taxon>
        <taxon>Pseudomonadati</taxon>
        <taxon>Pseudomonadota</taxon>
        <taxon>Alphaproteobacteria</taxon>
        <taxon>Hyphomicrobiales</taxon>
        <taxon>Methylobacteriaceae</taxon>
        <taxon>Methylobacterium</taxon>
    </lineage>
</organism>
<dbReference type="InterPro" id="IPR014311">
    <property type="entry name" value="Guanine_deaminase"/>
</dbReference>
<dbReference type="AlphaFoldDB" id="A0AA37THE0"/>